<proteinExistence type="predicted"/>
<dbReference type="RefSeq" id="WP_380909022.1">
    <property type="nucleotide sequence ID" value="NZ_JBHTLS010000009.1"/>
</dbReference>
<accession>A0ABW3NWN2</accession>
<sequence length="114" mass="12238">MRVKRKDIAQSVADRLFAAETALDLAAARIAELNAALPLARLDARLSATIGQDAVTSSAAAMVLVARTREEIVATHANLKRASDDMGLREVSYGDLFKAGVTQQRTPEPHLRAV</sequence>
<protein>
    <submittedName>
        <fullName evidence="1">Uncharacterized protein</fullName>
    </submittedName>
</protein>
<dbReference type="Proteomes" id="UP001597203">
    <property type="component" value="Unassembled WGS sequence"/>
</dbReference>
<evidence type="ECO:0000313" key="1">
    <source>
        <dbReference type="EMBL" id="MFD1103872.1"/>
    </source>
</evidence>
<name>A0ABW3NWN2_9SPHN</name>
<organism evidence="1 2">
    <name type="scientific">Sphingobium olei</name>
    <dbReference type="NCBI Taxonomy" id="420955"/>
    <lineage>
        <taxon>Bacteria</taxon>
        <taxon>Pseudomonadati</taxon>
        <taxon>Pseudomonadota</taxon>
        <taxon>Alphaproteobacteria</taxon>
        <taxon>Sphingomonadales</taxon>
        <taxon>Sphingomonadaceae</taxon>
        <taxon>Sphingobium</taxon>
    </lineage>
</organism>
<evidence type="ECO:0000313" key="2">
    <source>
        <dbReference type="Proteomes" id="UP001597203"/>
    </source>
</evidence>
<keyword evidence="2" id="KW-1185">Reference proteome</keyword>
<dbReference type="EMBL" id="JBHTLS010000009">
    <property type="protein sequence ID" value="MFD1103872.1"/>
    <property type="molecule type" value="Genomic_DNA"/>
</dbReference>
<reference evidence="2" key="1">
    <citation type="journal article" date="2019" name="Int. J. Syst. Evol. Microbiol.">
        <title>The Global Catalogue of Microorganisms (GCM) 10K type strain sequencing project: providing services to taxonomists for standard genome sequencing and annotation.</title>
        <authorList>
            <consortium name="The Broad Institute Genomics Platform"/>
            <consortium name="The Broad Institute Genome Sequencing Center for Infectious Disease"/>
            <person name="Wu L."/>
            <person name="Ma J."/>
        </authorList>
    </citation>
    <scope>NUCLEOTIDE SEQUENCE [LARGE SCALE GENOMIC DNA]</scope>
    <source>
        <strain evidence="2">CCUG 54329</strain>
    </source>
</reference>
<comment type="caution">
    <text evidence="1">The sequence shown here is derived from an EMBL/GenBank/DDBJ whole genome shotgun (WGS) entry which is preliminary data.</text>
</comment>
<gene>
    <name evidence="1" type="ORF">ACFQ24_02940</name>
</gene>